<name>A0A9J7MA37_BRAFL</name>
<gene>
    <name evidence="2" type="primary">LOC118430246</name>
</gene>
<reference evidence="1" key="1">
    <citation type="journal article" date="2020" name="Nat. Ecol. Evol.">
        <title>Deeply conserved synteny resolves early events in vertebrate evolution.</title>
        <authorList>
            <person name="Simakov O."/>
            <person name="Marletaz F."/>
            <person name="Yue J.X."/>
            <person name="O'Connell B."/>
            <person name="Jenkins J."/>
            <person name="Brandt A."/>
            <person name="Calef R."/>
            <person name="Tung C.H."/>
            <person name="Huang T.K."/>
            <person name="Schmutz J."/>
            <person name="Satoh N."/>
            <person name="Yu J.K."/>
            <person name="Putnam N.H."/>
            <person name="Green R.E."/>
            <person name="Rokhsar D.S."/>
        </authorList>
    </citation>
    <scope>NUCLEOTIDE SEQUENCE [LARGE SCALE GENOMIC DNA]</scope>
    <source>
        <strain evidence="1">S238N-H82</strain>
    </source>
</reference>
<organism evidence="1 2">
    <name type="scientific">Branchiostoma floridae</name>
    <name type="common">Florida lancelet</name>
    <name type="synonym">Amphioxus</name>
    <dbReference type="NCBI Taxonomy" id="7739"/>
    <lineage>
        <taxon>Eukaryota</taxon>
        <taxon>Metazoa</taxon>
        <taxon>Chordata</taxon>
        <taxon>Cephalochordata</taxon>
        <taxon>Leptocardii</taxon>
        <taxon>Amphioxiformes</taxon>
        <taxon>Branchiostomatidae</taxon>
        <taxon>Branchiostoma</taxon>
    </lineage>
</organism>
<keyword evidence="1" id="KW-1185">Reference proteome</keyword>
<dbReference type="GeneID" id="118430246"/>
<sequence>MENKINSFATSCYRIMLSIKRIDRVPNSTIYDMTKTKPLIQHVRLRQLNFLGHVLRMPEDEPVSLYALYVSPHGRRRLGRQPTSYLQYVQWLMGDGQITPRQLRQLAADRRNWRRLAVAYAAAERW</sequence>
<reference evidence="2" key="2">
    <citation type="submission" date="2025-08" db="UniProtKB">
        <authorList>
            <consortium name="RefSeq"/>
        </authorList>
    </citation>
    <scope>IDENTIFICATION</scope>
    <source>
        <strain evidence="2">S238N-H82</strain>
        <tissue evidence="2">Testes</tissue>
    </source>
</reference>
<evidence type="ECO:0000313" key="2">
    <source>
        <dbReference type="RefSeq" id="XP_035696849.1"/>
    </source>
</evidence>
<accession>A0A9J7MA37</accession>
<dbReference type="OMA" id="RIXNTEI"/>
<dbReference type="KEGG" id="bfo:118430246"/>
<dbReference type="AlphaFoldDB" id="A0A9J7MA37"/>
<proteinExistence type="predicted"/>
<protein>
    <submittedName>
        <fullName evidence="2">Uncharacterized protein LOC118430246</fullName>
    </submittedName>
</protein>
<dbReference type="OrthoDB" id="9989885at2759"/>
<dbReference type="Proteomes" id="UP000001554">
    <property type="component" value="Chromosome 14"/>
</dbReference>
<evidence type="ECO:0000313" key="1">
    <source>
        <dbReference type="Proteomes" id="UP000001554"/>
    </source>
</evidence>
<dbReference type="RefSeq" id="XP_035696849.1">
    <property type="nucleotide sequence ID" value="XM_035840956.1"/>
</dbReference>